<keyword evidence="3" id="KW-1185">Reference proteome</keyword>
<dbReference type="STRING" id="93625.A0A409X9J8"/>
<dbReference type="PANTHER" id="PTHR33303">
    <property type="entry name" value="CYTOPLASMIC PROTEIN-RELATED"/>
    <property type="match status" value="1"/>
</dbReference>
<dbReference type="Pfam" id="PF13380">
    <property type="entry name" value="CoA_binding_2"/>
    <property type="match status" value="1"/>
</dbReference>
<dbReference type="SUPFAM" id="SSF51735">
    <property type="entry name" value="NAD(P)-binding Rossmann-fold domains"/>
    <property type="match status" value="1"/>
</dbReference>
<name>A0A409X9J8_PSICY</name>
<dbReference type="Gene3D" id="3.40.50.720">
    <property type="entry name" value="NAD(P)-binding Rossmann-like Domain"/>
    <property type="match status" value="1"/>
</dbReference>
<reference evidence="2 3" key="1">
    <citation type="journal article" date="2018" name="Evol. Lett.">
        <title>Horizontal gene cluster transfer increased hallucinogenic mushroom diversity.</title>
        <authorList>
            <person name="Reynolds H.T."/>
            <person name="Vijayakumar V."/>
            <person name="Gluck-Thaler E."/>
            <person name="Korotkin H.B."/>
            <person name="Matheny P.B."/>
            <person name="Slot J.C."/>
        </authorList>
    </citation>
    <scope>NUCLEOTIDE SEQUENCE [LARGE SCALE GENOMIC DNA]</scope>
    <source>
        <strain evidence="2 3">2631</strain>
    </source>
</reference>
<evidence type="ECO:0000259" key="1">
    <source>
        <dbReference type="SMART" id="SM00881"/>
    </source>
</evidence>
<feature type="domain" description="CoA-binding" evidence="1">
    <location>
        <begin position="12"/>
        <end position="104"/>
    </location>
</feature>
<evidence type="ECO:0000313" key="2">
    <source>
        <dbReference type="EMBL" id="PPQ87483.1"/>
    </source>
</evidence>
<organism evidence="2 3">
    <name type="scientific">Psilocybe cyanescens</name>
    <dbReference type="NCBI Taxonomy" id="93625"/>
    <lineage>
        <taxon>Eukaryota</taxon>
        <taxon>Fungi</taxon>
        <taxon>Dikarya</taxon>
        <taxon>Basidiomycota</taxon>
        <taxon>Agaricomycotina</taxon>
        <taxon>Agaricomycetes</taxon>
        <taxon>Agaricomycetidae</taxon>
        <taxon>Agaricales</taxon>
        <taxon>Agaricineae</taxon>
        <taxon>Strophariaceae</taxon>
        <taxon>Psilocybe</taxon>
    </lineage>
</organism>
<protein>
    <recommendedName>
        <fullName evidence="1">CoA-binding domain-containing protein</fullName>
    </recommendedName>
</protein>
<dbReference type="EMBL" id="NHYD01002281">
    <property type="protein sequence ID" value="PPQ87483.1"/>
    <property type="molecule type" value="Genomic_DNA"/>
</dbReference>
<evidence type="ECO:0000313" key="3">
    <source>
        <dbReference type="Proteomes" id="UP000283269"/>
    </source>
</evidence>
<dbReference type="OrthoDB" id="5138418at2759"/>
<comment type="caution">
    <text evidence="2">The sequence shown here is derived from an EMBL/GenBank/DDBJ whole genome shotgun (WGS) entry which is preliminary data.</text>
</comment>
<gene>
    <name evidence="2" type="ORF">CVT25_008219</name>
</gene>
<dbReference type="InterPro" id="IPR036291">
    <property type="entry name" value="NAD(P)-bd_dom_sf"/>
</dbReference>
<sequence>MSDITPVKKTFLAAPYFAVVGASKDTTKYGTRILKWYQARTFNVTPVHPKEKELEGLSTITAIGELPSPKETSVSIITPPKVTLGILKQAKDIDIPALWLQPGAEDAEVIEYIKENGLSDRVIYGGPCLLVEGDDIARSLL</sequence>
<dbReference type="AlphaFoldDB" id="A0A409X9J8"/>
<dbReference type="InParanoid" id="A0A409X9J8"/>
<proteinExistence type="predicted"/>
<dbReference type="Proteomes" id="UP000283269">
    <property type="component" value="Unassembled WGS sequence"/>
</dbReference>
<dbReference type="SMART" id="SM00881">
    <property type="entry name" value="CoA_binding"/>
    <property type="match status" value="1"/>
</dbReference>
<accession>A0A409X9J8</accession>
<dbReference type="PANTHER" id="PTHR33303:SF2">
    <property type="entry name" value="COA-BINDING DOMAIN-CONTAINING PROTEIN"/>
    <property type="match status" value="1"/>
</dbReference>
<dbReference type="InterPro" id="IPR003781">
    <property type="entry name" value="CoA-bd"/>
</dbReference>